<protein>
    <submittedName>
        <fullName evidence="3">Polysaccharide deacetylase family protein</fullName>
    </submittedName>
</protein>
<dbReference type="InterPro" id="IPR002509">
    <property type="entry name" value="NODB_dom"/>
</dbReference>
<evidence type="ECO:0000313" key="4">
    <source>
        <dbReference type="Proteomes" id="UP000317982"/>
    </source>
</evidence>
<dbReference type="CDD" id="cd10959">
    <property type="entry name" value="CE4_NodB_like_3"/>
    <property type="match status" value="1"/>
</dbReference>
<dbReference type="PROSITE" id="PS51677">
    <property type="entry name" value="NODB"/>
    <property type="match status" value="1"/>
</dbReference>
<reference evidence="3 4" key="1">
    <citation type="submission" date="2019-07" db="EMBL/GenBank/DDBJ databases">
        <title>Cryptosporangium phraense sp. nov., isolated from plant litter.</title>
        <authorList>
            <person name="Suriyachadkun C."/>
        </authorList>
    </citation>
    <scope>NUCLEOTIDE SEQUENCE [LARGE SCALE GENOMIC DNA]</scope>
    <source>
        <strain evidence="3 4">A-T 5661</strain>
    </source>
</reference>
<dbReference type="GO" id="GO:0005975">
    <property type="term" value="P:carbohydrate metabolic process"/>
    <property type="evidence" value="ECO:0007669"/>
    <property type="project" value="InterPro"/>
</dbReference>
<dbReference type="Pfam" id="PF01522">
    <property type="entry name" value="Polysacc_deac_1"/>
    <property type="match status" value="1"/>
</dbReference>
<evidence type="ECO:0000313" key="3">
    <source>
        <dbReference type="EMBL" id="TQS45313.1"/>
    </source>
</evidence>
<dbReference type="EMBL" id="VIRS01000005">
    <property type="protein sequence ID" value="TQS45313.1"/>
    <property type="molecule type" value="Genomic_DNA"/>
</dbReference>
<feature type="chain" id="PRO_5021883086" evidence="1">
    <location>
        <begin position="21"/>
        <end position="239"/>
    </location>
</feature>
<feature type="signal peptide" evidence="1">
    <location>
        <begin position="1"/>
        <end position="20"/>
    </location>
</feature>
<dbReference type="Proteomes" id="UP000317982">
    <property type="component" value="Unassembled WGS sequence"/>
</dbReference>
<dbReference type="PANTHER" id="PTHR10587">
    <property type="entry name" value="GLYCOSYL TRANSFERASE-RELATED"/>
    <property type="match status" value="1"/>
</dbReference>
<dbReference type="InterPro" id="IPR011330">
    <property type="entry name" value="Glyco_hydro/deAcase_b/a-brl"/>
</dbReference>
<dbReference type="GO" id="GO:0016810">
    <property type="term" value="F:hydrolase activity, acting on carbon-nitrogen (but not peptide) bonds"/>
    <property type="evidence" value="ECO:0007669"/>
    <property type="project" value="InterPro"/>
</dbReference>
<dbReference type="PANTHER" id="PTHR10587:SF137">
    <property type="entry name" value="4-DEOXY-4-FORMAMIDO-L-ARABINOSE-PHOSPHOUNDECAPRENOL DEFORMYLASE ARND-RELATED"/>
    <property type="match status" value="1"/>
</dbReference>
<sequence>MSVRVSRAFRVAGALAVAQAAPALTAVTPLRRELFPVLSGRGDGRQVALTFDDGPDAAGTPPVLDVLARYRITATFFLLGTQIQRAPTLTRELVAAGHEVAVHGFEHRCLLTRTPAGTHRDLAQARDLIADLTGQEPNWYRPPYGVLSLAGLRAARRLRLRPVLWTTWGRDWEQRATSASVAATVMRRLEPGGTILLHDSDCTSAAGSWRTTVDALPRVIEDTQARGMTLGPLRDHGLS</sequence>
<keyword evidence="1" id="KW-0732">Signal</keyword>
<dbReference type="RefSeq" id="WP_142704179.1">
    <property type="nucleotide sequence ID" value="NZ_VIRS01000005.1"/>
</dbReference>
<feature type="domain" description="NodB homology" evidence="2">
    <location>
        <begin position="45"/>
        <end position="231"/>
    </location>
</feature>
<dbReference type="AlphaFoldDB" id="A0A545AVG5"/>
<dbReference type="SUPFAM" id="SSF88713">
    <property type="entry name" value="Glycoside hydrolase/deacetylase"/>
    <property type="match status" value="1"/>
</dbReference>
<evidence type="ECO:0000259" key="2">
    <source>
        <dbReference type="PROSITE" id="PS51677"/>
    </source>
</evidence>
<dbReference type="InParanoid" id="A0A545AVG5"/>
<gene>
    <name evidence="3" type="ORF">FL583_09460</name>
</gene>
<accession>A0A545AVG5</accession>
<name>A0A545AVG5_9ACTN</name>
<dbReference type="OrthoDB" id="9763050at2"/>
<proteinExistence type="predicted"/>
<keyword evidence="4" id="KW-1185">Reference proteome</keyword>
<dbReference type="Gene3D" id="3.20.20.370">
    <property type="entry name" value="Glycoside hydrolase/deacetylase"/>
    <property type="match status" value="1"/>
</dbReference>
<comment type="caution">
    <text evidence="3">The sequence shown here is derived from an EMBL/GenBank/DDBJ whole genome shotgun (WGS) entry which is preliminary data.</text>
</comment>
<evidence type="ECO:0000256" key="1">
    <source>
        <dbReference type="SAM" id="SignalP"/>
    </source>
</evidence>
<dbReference type="InterPro" id="IPR050248">
    <property type="entry name" value="Polysacc_deacetylase_ArnD"/>
</dbReference>
<organism evidence="3 4">
    <name type="scientific">Cryptosporangium phraense</name>
    <dbReference type="NCBI Taxonomy" id="2593070"/>
    <lineage>
        <taxon>Bacteria</taxon>
        <taxon>Bacillati</taxon>
        <taxon>Actinomycetota</taxon>
        <taxon>Actinomycetes</taxon>
        <taxon>Cryptosporangiales</taxon>
        <taxon>Cryptosporangiaceae</taxon>
        <taxon>Cryptosporangium</taxon>
    </lineage>
</organism>